<protein>
    <recommendedName>
        <fullName evidence="9">Magnesium transporter MgtE</fullName>
    </recommendedName>
</protein>
<dbReference type="InterPro" id="IPR038076">
    <property type="entry name" value="MgtE_N_sf"/>
</dbReference>
<feature type="transmembrane region" description="Helical" evidence="9">
    <location>
        <begin position="312"/>
        <end position="329"/>
    </location>
</feature>
<dbReference type="SUPFAM" id="SSF158791">
    <property type="entry name" value="MgtE N-terminal domain-like"/>
    <property type="match status" value="1"/>
</dbReference>
<feature type="transmembrane region" description="Helical" evidence="9">
    <location>
        <begin position="289"/>
        <end position="306"/>
    </location>
</feature>
<dbReference type="SMART" id="SM00924">
    <property type="entry name" value="MgtE_N"/>
    <property type="match status" value="1"/>
</dbReference>
<dbReference type="EMBL" id="CP061169">
    <property type="protein sequence ID" value="QPZ38401.1"/>
    <property type="molecule type" value="Genomic_DNA"/>
</dbReference>
<keyword evidence="5 9" id="KW-0460">Magnesium</keyword>
<dbReference type="InterPro" id="IPR006667">
    <property type="entry name" value="SLC41_membr_dom"/>
</dbReference>
<evidence type="ECO:0000313" key="11">
    <source>
        <dbReference type="EMBL" id="QPZ38401.1"/>
    </source>
</evidence>
<dbReference type="Gene3D" id="3.10.580.10">
    <property type="entry name" value="CBS-domain"/>
    <property type="match status" value="1"/>
</dbReference>
<proteinExistence type="inferred from homology"/>
<feature type="transmembrane region" description="Helical" evidence="9">
    <location>
        <begin position="365"/>
        <end position="385"/>
    </location>
</feature>
<dbReference type="InterPro" id="IPR036739">
    <property type="entry name" value="SLC41_membr_dom_sf"/>
</dbReference>
<dbReference type="RefSeq" id="WP_166986595.1">
    <property type="nucleotide sequence ID" value="NZ_CP061169.1"/>
</dbReference>
<feature type="domain" description="CBS" evidence="10">
    <location>
        <begin position="142"/>
        <end position="204"/>
    </location>
</feature>
<dbReference type="Proteomes" id="UP000662814">
    <property type="component" value="Chromosome"/>
</dbReference>
<dbReference type="Gene3D" id="1.10.357.20">
    <property type="entry name" value="SLC41 divalent cation transporters, integral membrane domain"/>
    <property type="match status" value="1"/>
</dbReference>
<dbReference type="PROSITE" id="PS51371">
    <property type="entry name" value="CBS"/>
    <property type="match status" value="2"/>
</dbReference>
<accession>A0ABX6YJ17</accession>
<dbReference type="InterPro" id="IPR000644">
    <property type="entry name" value="CBS_dom"/>
</dbReference>
<evidence type="ECO:0000256" key="6">
    <source>
        <dbReference type="ARBA" id="ARBA00022989"/>
    </source>
</evidence>
<keyword evidence="12" id="KW-1185">Reference proteome</keyword>
<feature type="transmembrane region" description="Helical" evidence="9">
    <location>
        <begin position="429"/>
        <end position="450"/>
    </location>
</feature>
<dbReference type="SUPFAM" id="SSF54631">
    <property type="entry name" value="CBS-domain pair"/>
    <property type="match status" value="1"/>
</dbReference>
<keyword evidence="8" id="KW-0129">CBS domain</keyword>
<evidence type="ECO:0000256" key="8">
    <source>
        <dbReference type="PROSITE-ProRule" id="PRU00703"/>
    </source>
</evidence>
<dbReference type="Gene3D" id="1.25.60.10">
    <property type="entry name" value="MgtE N-terminal domain-like"/>
    <property type="match status" value="1"/>
</dbReference>
<dbReference type="Pfam" id="PF01769">
    <property type="entry name" value="MgtE"/>
    <property type="match status" value="1"/>
</dbReference>
<dbReference type="PANTHER" id="PTHR43773">
    <property type="entry name" value="MAGNESIUM TRANSPORTER MGTE"/>
    <property type="match status" value="1"/>
</dbReference>
<evidence type="ECO:0000256" key="3">
    <source>
        <dbReference type="ARBA" id="ARBA00022448"/>
    </source>
</evidence>
<keyword evidence="4 9" id="KW-0812">Transmembrane</keyword>
<dbReference type="Pfam" id="PF00571">
    <property type="entry name" value="CBS"/>
    <property type="match status" value="2"/>
</dbReference>
<dbReference type="InterPro" id="IPR006668">
    <property type="entry name" value="Mg_transptr_MgtE_intracell_dom"/>
</dbReference>
<evidence type="ECO:0000256" key="2">
    <source>
        <dbReference type="ARBA" id="ARBA00009749"/>
    </source>
</evidence>
<dbReference type="SUPFAM" id="SSF161093">
    <property type="entry name" value="MgtE membrane domain-like"/>
    <property type="match status" value="1"/>
</dbReference>
<evidence type="ECO:0000256" key="1">
    <source>
        <dbReference type="ARBA" id="ARBA00004141"/>
    </source>
</evidence>
<organism evidence="11 12">
    <name type="scientific">Paramicrobacterium chengjingii</name>
    <dbReference type="NCBI Taxonomy" id="2769067"/>
    <lineage>
        <taxon>Bacteria</taxon>
        <taxon>Bacillati</taxon>
        <taxon>Actinomycetota</taxon>
        <taxon>Actinomycetes</taxon>
        <taxon>Micrococcales</taxon>
        <taxon>Microbacteriaceae</taxon>
        <taxon>Paramicrobacterium</taxon>
    </lineage>
</organism>
<dbReference type="Pfam" id="PF03448">
    <property type="entry name" value="MgtE_N"/>
    <property type="match status" value="1"/>
</dbReference>
<comment type="subcellular location">
    <subcellularLocation>
        <location evidence="9">Cell membrane</location>
        <topology evidence="9">Multi-pass membrane protein</topology>
    </subcellularLocation>
    <subcellularLocation>
        <location evidence="1">Membrane</location>
        <topology evidence="1">Multi-pass membrane protein</topology>
    </subcellularLocation>
</comment>
<feature type="domain" description="CBS" evidence="10">
    <location>
        <begin position="205"/>
        <end position="261"/>
    </location>
</feature>
<dbReference type="NCBIfam" id="TIGR00400">
    <property type="entry name" value="mgtE"/>
    <property type="match status" value="1"/>
</dbReference>
<evidence type="ECO:0000313" key="12">
    <source>
        <dbReference type="Proteomes" id="UP000662814"/>
    </source>
</evidence>
<gene>
    <name evidence="11" type="primary">mgtE</name>
    <name evidence="11" type="ORF">HCR76_16720</name>
</gene>
<evidence type="ECO:0000256" key="7">
    <source>
        <dbReference type="ARBA" id="ARBA00023136"/>
    </source>
</evidence>
<dbReference type="InterPro" id="IPR006669">
    <property type="entry name" value="MgtE_transporter"/>
</dbReference>
<keyword evidence="6 9" id="KW-1133">Transmembrane helix</keyword>
<keyword evidence="3 9" id="KW-0813">Transport</keyword>
<evidence type="ECO:0000256" key="4">
    <source>
        <dbReference type="ARBA" id="ARBA00022692"/>
    </source>
</evidence>
<name>A0ABX6YJ17_9MICO</name>
<comment type="subunit">
    <text evidence="9">Homodimer.</text>
</comment>
<evidence type="ECO:0000256" key="5">
    <source>
        <dbReference type="ARBA" id="ARBA00022842"/>
    </source>
</evidence>
<feature type="transmembrane region" description="Helical" evidence="9">
    <location>
        <begin position="391"/>
        <end position="417"/>
    </location>
</feature>
<dbReference type="InterPro" id="IPR046342">
    <property type="entry name" value="CBS_dom_sf"/>
</dbReference>
<evidence type="ECO:0000256" key="9">
    <source>
        <dbReference type="RuleBase" id="RU362011"/>
    </source>
</evidence>
<evidence type="ECO:0000259" key="10">
    <source>
        <dbReference type="PROSITE" id="PS51371"/>
    </source>
</evidence>
<keyword evidence="9" id="KW-0479">Metal-binding</keyword>
<keyword evidence="7 9" id="KW-0472">Membrane</keyword>
<keyword evidence="9" id="KW-1003">Cell membrane</keyword>
<dbReference type="SMART" id="SM00116">
    <property type="entry name" value="CBS"/>
    <property type="match status" value="2"/>
</dbReference>
<comment type="similarity">
    <text evidence="2 9">Belongs to the SLC41A transporter family.</text>
</comment>
<sequence length="452" mass="48440">MTVDFNNDMTGAIDTISQQITSSNLTGVAESVVGLPTRELVDICERLNVKQRAVVFRLLPKQQALEVFETLAPPLQSDLVSALRDSEVASLFAGLDPDDRVWLLDELPAGVAPQLLRGLPDRERELTAVVLGYPQDSIGRRMSPEYVTTHPGLSVTQTLARIHAGLEHAETIYTVPVLDDGRRVVGIVSLRNLMSASGDTLIDELMKSPHTVKATADVEDAARVCADLGLLALPIVDSESRLVGILTIDDAVRILENEETEDAARQGGVEPLRRPYLSTPIRSLVRSRVLWLLVLAVGATLTVQVLEVFEDTLNAVTVLALFVPLLIGTGGNTGNQAATTVTRALALGDVRSRDILRVLGREMRVGFFLGLMLGTLGFAVATPVYDLGIGVTIGLTLVAVCTVAATIGGIMPLAAHAIRVDPAVFSNPFISTFVDATGLIIYFLIAMAILQI</sequence>
<reference evidence="11 12" key="1">
    <citation type="submission" date="2020-12" db="EMBL/GenBank/DDBJ databases">
        <title>Microbacterium sp. HY060.</title>
        <authorList>
            <person name="Zhou J."/>
        </authorList>
    </citation>
    <scope>NUCLEOTIDE SEQUENCE [LARGE SCALE GENOMIC DNA]</scope>
    <source>
        <strain evidence="11 12">HY60</strain>
    </source>
</reference>
<dbReference type="CDD" id="cd04606">
    <property type="entry name" value="CBS_pair_Mg_transporter"/>
    <property type="match status" value="1"/>
</dbReference>
<comment type="function">
    <text evidence="9">Acts as a magnesium transporter.</text>
</comment>
<dbReference type="PANTHER" id="PTHR43773:SF1">
    <property type="entry name" value="MAGNESIUM TRANSPORTER MGTE"/>
    <property type="match status" value="1"/>
</dbReference>